<dbReference type="Proteomes" id="UP001150581">
    <property type="component" value="Unassembled WGS sequence"/>
</dbReference>
<organism evidence="1 2">
    <name type="scientific">Kickxella alabastrina</name>
    <dbReference type="NCBI Taxonomy" id="61397"/>
    <lineage>
        <taxon>Eukaryota</taxon>
        <taxon>Fungi</taxon>
        <taxon>Fungi incertae sedis</taxon>
        <taxon>Zoopagomycota</taxon>
        <taxon>Kickxellomycotina</taxon>
        <taxon>Kickxellomycetes</taxon>
        <taxon>Kickxellales</taxon>
        <taxon>Kickxellaceae</taxon>
        <taxon>Kickxella</taxon>
    </lineage>
</organism>
<gene>
    <name evidence="1" type="ORF">LPJ66_000480</name>
</gene>
<accession>A0ACC1IVS9</accession>
<name>A0ACC1IVS9_9FUNG</name>
<comment type="caution">
    <text evidence="1">The sequence shown here is derived from an EMBL/GenBank/DDBJ whole genome shotgun (WGS) entry which is preliminary data.</text>
</comment>
<protein>
    <submittedName>
        <fullName evidence="1">Uncharacterized protein</fullName>
    </submittedName>
</protein>
<keyword evidence="2" id="KW-1185">Reference proteome</keyword>
<reference evidence="1" key="1">
    <citation type="submission" date="2022-07" db="EMBL/GenBank/DDBJ databases">
        <title>Phylogenomic reconstructions and comparative analyses of Kickxellomycotina fungi.</title>
        <authorList>
            <person name="Reynolds N.K."/>
            <person name="Stajich J.E."/>
            <person name="Barry K."/>
            <person name="Grigoriev I.V."/>
            <person name="Crous P."/>
            <person name="Smith M.E."/>
        </authorList>
    </citation>
    <scope>NUCLEOTIDE SEQUENCE</scope>
    <source>
        <strain evidence="1">Benny 63K</strain>
    </source>
</reference>
<dbReference type="EMBL" id="JANBPG010000014">
    <property type="protein sequence ID" value="KAJ1901809.1"/>
    <property type="molecule type" value="Genomic_DNA"/>
</dbReference>
<sequence>MGERMHNNSQLAAGPQQKQQQQAQALSPAHARPTYHMPPPTNTHRPLADDQPRTNSVENLLQGRNQAQPKSDINGSSNGSGSSSSSSAGRPLRDRLHASSSPHHSGEALGPPQKLNSQRAHDQQPQGGASPYASASARPLSQVSSQLPSTSAVSYAGRQQLYNADTTEAGPMQARVPPPTGSFGPSQYVAGQAPFRRARPHAATIGDPMASSQAAMHSRPPQQQQGFRFYPQQQPASGYDSRHMQQQAPHSDSRPRRLSFLGAQVVGEGHREQYETSFARSTSNTGPHFGPGGQQPSPQSQFYASRQPMHQQQHQYQQMHSMLPPPPASAPSHQQHFGHAANQGQRPHGGPAGTYGPCNSYGPSGALQPRSLSPQAHPRHQFPVLDRFDAADGPQQRQQPMAFPRIPSPMEKPVVMQVTPTSGSTATSGTAAAANATSQSPARETTRRLSSVVWGPTGFERLESGLSRCRICGKEYSRGSSTGTLKRHFRQHQVNVPLAGSYARASSPGPAPGSRPRAYSHRVDMRARRDVSPFAPAIPPRPSQHQQQNPVQLPMIRHAQQMRQPMSPPQHSMMIEHKHMLPMLITPETPSASSAMATLFSRSSGRSVDDMDTNSAIAGSALLSMAAGDSRMAVDSEGGRRIQRLSDPMPFQMPSAPAHVSEAGDISVSPTPSVSSSPSSRRLHFLRDNVVGNGSGGFRQQPFNQPIVLPPLQNIPNFNEADEMDVVSDGDDAQPLLKRPRRATVAGVQSLAFRGDGFPAELRPEIDSLSPSQLVALSSELVRRVAKVLPVLAIEVADTVAAAASKSDAASTDPVDMLVGHIKRTLLDIPNSPRDDEAHHDRLPSPSSLLSFLSSPQSALATVSSCSLPFTIRKQVPLSQLSSQSTSSTMSLLSRVSAAMQRIAPLSLAELEWDNVGILLEAAKPRANANKVFLTIDLTTATLEEALKDPSVGVIVAYHPPIFSAWKSLTMGNLKQSLVLRCASAGVSIYSPHTSLDSCANGINDWLASLVGDGKVTPITPAKAENAAGQENAGHGRLLELATPRSLSDIVADVKTRLALNHVRVARAPRHEQDEELVSRIAICAGSGESVVGPVAADLYFTGEMGHHDVLAAVAKNTSCILAEHTNTERGYLQGTLKARLQQELNADSESDSTDVLVSRLDRDPITIE</sequence>
<proteinExistence type="predicted"/>
<evidence type="ECO:0000313" key="2">
    <source>
        <dbReference type="Proteomes" id="UP001150581"/>
    </source>
</evidence>
<evidence type="ECO:0000313" key="1">
    <source>
        <dbReference type="EMBL" id="KAJ1901809.1"/>
    </source>
</evidence>